<dbReference type="EMBL" id="CP007122">
    <property type="protein sequence ID" value="AHJ34394.1"/>
    <property type="molecule type" value="Genomic_DNA"/>
</dbReference>
<evidence type="ECO:0000313" key="2">
    <source>
        <dbReference type="Proteomes" id="UP000019441"/>
    </source>
</evidence>
<organism evidence="1 2">
    <name type="scientific">Lacticaseibacillus paracasei N1115</name>
    <dbReference type="NCBI Taxonomy" id="1446494"/>
    <lineage>
        <taxon>Bacteria</taxon>
        <taxon>Bacillati</taxon>
        <taxon>Bacillota</taxon>
        <taxon>Bacilli</taxon>
        <taxon>Lactobacillales</taxon>
        <taxon>Lactobacillaceae</taxon>
        <taxon>Lacticaseibacillus</taxon>
    </lineage>
</organism>
<proteinExistence type="predicted"/>
<sequence>MVYKVPLHRTQKNKAETAYWFKEAVFLLAI</sequence>
<dbReference type="Proteomes" id="UP000019441">
    <property type="component" value="Chromosome"/>
</dbReference>
<dbReference type="KEGG" id="lpq:AF91_01220"/>
<evidence type="ECO:0000313" key="1">
    <source>
        <dbReference type="EMBL" id="AHJ34394.1"/>
    </source>
</evidence>
<gene>
    <name evidence="1" type="ORF">AF91_01220</name>
</gene>
<accession>A0A806LCZ1</accession>
<reference evidence="1 2" key="1">
    <citation type="journal article" date="2014" name="Genome Announc.">
        <title>Whole Genome Sequence of the Probiotic Strain Lactobacillus paracasei N1115, Isolated from Traditional Chinese Fermented Milk.</title>
        <authorList>
            <person name="Wang S."/>
            <person name="Zhu H."/>
            <person name="He F."/>
            <person name="Luo Y."/>
            <person name="Kang Z."/>
            <person name="Lu C."/>
            <person name="Feng L."/>
            <person name="Lu X."/>
            <person name="Xue Y."/>
            <person name="Wang H."/>
        </authorList>
    </citation>
    <scope>NUCLEOTIDE SEQUENCE [LARGE SCALE GENOMIC DNA]</scope>
    <source>
        <strain evidence="1 2">N1115</strain>
    </source>
</reference>
<name>A0A806LCZ1_LACPA</name>
<protein>
    <submittedName>
        <fullName evidence="1">Uncharacterized protein</fullName>
    </submittedName>
</protein>
<dbReference type="AlphaFoldDB" id="A0A806LCZ1"/>